<feature type="signal peptide" evidence="2">
    <location>
        <begin position="1"/>
        <end position="36"/>
    </location>
</feature>
<protein>
    <submittedName>
        <fullName evidence="4">Uncharacterized protein</fullName>
    </submittedName>
</protein>
<reference evidence="4" key="3">
    <citation type="submission" date="2025-08" db="UniProtKB">
        <authorList>
            <consortium name="RefSeq"/>
        </authorList>
    </citation>
    <scope>IDENTIFICATION</scope>
    <source>
        <strain evidence="4">CBS 342.82</strain>
    </source>
</reference>
<evidence type="ECO:0000313" key="3">
    <source>
        <dbReference type="Proteomes" id="UP000504637"/>
    </source>
</evidence>
<organism evidence="4">
    <name type="scientific">Dissoconium aciculare CBS 342.82</name>
    <dbReference type="NCBI Taxonomy" id="1314786"/>
    <lineage>
        <taxon>Eukaryota</taxon>
        <taxon>Fungi</taxon>
        <taxon>Dikarya</taxon>
        <taxon>Ascomycota</taxon>
        <taxon>Pezizomycotina</taxon>
        <taxon>Dothideomycetes</taxon>
        <taxon>Dothideomycetidae</taxon>
        <taxon>Mycosphaerellales</taxon>
        <taxon>Dissoconiaceae</taxon>
        <taxon>Dissoconium</taxon>
    </lineage>
</organism>
<dbReference type="AlphaFoldDB" id="A0A6J3M851"/>
<reference evidence="4" key="2">
    <citation type="submission" date="2020-04" db="EMBL/GenBank/DDBJ databases">
        <authorList>
            <consortium name="NCBI Genome Project"/>
        </authorList>
    </citation>
    <scope>NUCLEOTIDE SEQUENCE</scope>
    <source>
        <strain evidence="4">CBS 342.82</strain>
    </source>
</reference>
<dbReference type="RefSeq" id="XP_033460063.1">
    <property type="nucleotide sequence ID" value="XM_033607668.1"/>
</dbReference>
<dbReference type="GeneID" id="54365467"/>
<keyword evidence="2" id="KW-0732">Signal</keyword>
<feature type="compositionally biased region" description="Polar residues" evidence="1">
    <location>
        <begin position="71"/>
        <end position="86"/>
    </location>
</feature>
<sequence>MAPTHAVSISKGPLWNESRLVQLLLLLLCDAKYSYAELSARWAERYPHEEFKPSARAFQEKISSLKKAVNAASSGETTARVTTAPSTPKKRASPNKMSSGGSSSKRVKQFDAMHLNSDGDETDEGASPNINASIKSERRKTPSRRSKSVAPNYSLLNHESDDFDERIESPVNPTLEEHSETAIVHANGKAALPIKLDEADILASRSHLVDRESTKASHIKTDNYGYFSHANDSDGSNFDPKA</sequence>
<accession>A0A6J3M851</accession>
<reference evidence="4" key="1">
    <citation type="submission" date="2020-01" db="EMBL/GenBank/DDBJ databases">
        <authorList>
            <consortium name="DOE Joint Genome Institute"/>
            <person name="Haridas S."/>
            <person name="Albert R."/>
            <person name="Binder M."/>
            <person name="Bloem J."/>
            <person name="Labutti K."/>
            <person name="Salamov A."/>
            <person name="Andreopoulos B."/>
            <person name="Baker S.E."/>
            <person name="Barry K."/>
            <person name="Bills G."/>
            <person name="Bluhm B.H."/>
            <person name="Cannon C."/>
            <person name="Castanera R."/>
            <person name="Culley D.E."/>
            <person name="Daum C."/>
            <person name="Ezra D."/>
            <person name="Gonzalez J.B."/>
            <person name="Henrissat B."/>
            <person name="Kuo A."/>
            <person name="Liang C."/>
            <person name="Lipzen A."/>
            <person name="Lutzoni F."/>
            <person name="Magnuson J."/>
            <person name="Mondo S."/>
            <person name="Nolan M."/>
            <person name="Ohm R."/>
            <person name="Pangilinan J."/>
            <person name="Park H.-J."/>
            <person name="Ramirez L."/>
            <person name="Alfaro M."/>
            <person name="Sun H."/>
            <person name="Tritt A."/>
            <person name="Yoshinaga Y."/>
            <person name="Zwiers L.-H."/>
            <person name="Turgeon B.G."/>
            <person name="Goodwin S.B."/>
            <person name="Spatafora J.W."/>
            <person name="Crous P.W."/>
            <person name="Grigoriev I.V."/>
        </authorList>
    </citation>
    <scope>NUCLEOTIDE SEQUENCE</scope>
    <source>
        <strain evidence="4">CBS 342.82</strain>
    </source>
</reference>
<dbReference type="Proteomes" id="UP000504637">
    <property type="component" value="Unplaced"/>
</dbReference>
<feature type="chain" id="PRO_5027078055" evidence="2">
    <location>
        <begin position="37"/>
        <end position="242"/>
    </location>
</feature>
<evidence type="ECO:0000313" key="4">
    <source>
        <dbReference type="RefSeq" id="XP_033460063.1"/>
    </source>
</evidence>
<evidence type="ECO:0000256" key="2">
    <source>
        <dbReference type="SAM" id="SignalP"/>
    </source>
</evidence>
<feature type="region of interest" description="Disordered" evidence="1">
    <location>
        <begin position="69"/>
        <end position="151"/>
    </location>
</feature>
<keyword evidence="3" id="KW-1185">Reference proteome</keyword>
<name>A0A6J3M851_9PEZI</name>
<proteinExistence type="predicted"/>
<evidence type="ECO:0000256" key="1">
    <source>
        <dbReference type="SAM" id="MobiDB-lite"/>
    </source>
</evidence>
<gene>
    <name evidence="4" type="ORF">K489DRAFT_410109</name>
</gene>